<keyword evidence="9" id="KW-0479">Metal-binding</keyword>
<evidence type="ECO:0000259" key="17">
    <source>
        <dbReference type="PROSITE" id="PS51918"/>
    </source>
</evidence>
<evidence type="ECO:0000256" key="15">
    <source>
        <dbReference type="ARBA" id="ARBA00069898"/>
    </source>
</evidence>
<dbReference type="NCBIfam" id="TIGR00089">
    <property type="entry name" value="MiaB/RimO family radical SAM methylthiotransferase"/>
    <property type="match status" value="1"/>
</dbReference>
<evidence type="ECO:0000256" key="7">
    <source>
        <dbReference type="ARBA" id="ARBA00022691"/>
    </source>
</evidence>
<dbReference type="InterPro" id="IPR007197">
    <property type="entry name" value="rSAM"/>
</dbReference>
<evidence type="ECO:0000256" key="8">
    <source>
        <dbReference type="ARBA" id="ARBA00022694"/>
    </source>
</evidence>
<dbReference type="SFLD" id="SFLDG01082">
    <property type="entry name" value="B12-binding_domain_containing"/>
    <property type="match status" value="1"/>
</dbReference>
<keyword evidence="8" id="KW-0819">tRNA processing</keyword>
<name>A0A1I5V1M1_9FIRM</name>
<dbReference type="Pfam" id="PF00919">
    <property type="entry name" value="UPF0004"/>
    <property type="match status" value="1"/>
</dbReference>
<keyword evidence="7" id="KW-0949">S-adenosyl-L-methionine</keyword>
<dbReference type="SMART" id="SM00729">
    <property type="entry name" value="Elp3"/>
    <property type="match status" value="1"/>
</dbReference>
<dbReference type="EMBL" id="FOXO01000015">
    <property type="protein sequence ID" value="SFQ01395.1"/>
    <property type="molecule type" value="Genomic_DNA"/>
</dbReference>
<gene>
    <name evidence="18" type="ORF">SAMN04487928_11544</name>
</gene>
<dbReference type="InterPro" id="IPR005839">
    <property type="entry name" value="Methylthiotransferase"/>
</dbReference>
<dbReference type="SFLD" id="SFLDG01061">
    <property type="entry name" value="methylthiotransferase"/>
    <property type="match status" value="1"/>
</dbReference>
<feature type="domain" description="MTTase N-terminal" evidence="16">
    <location>
        <begin position="8"/>
        <end position="120"/>
    </location>
</feature>
<comment type="function">
    <text evidence="2">Catalyzes the methylthiolation of N6-threonylcarbamoyladenosine (t(6)A), leading to the formation of 2-methylthio-N6-threonylcarbamoyladenosine (ms(2)t(6)A) at position 37 in tRNAs that read codons beginning with adenine.</text>
</comment>
<dbReference type="FunFam" id="3.40.50.12160:FF:000004">
    <property type="entry name" value="Threonylcarbamoyladenosine tRNA methylthiotransferase MtaB"/>
    <property type="match status" value="1"/>
</dbReference>
<organism evidence="18 19">
    <name type="scientific">Butyrivibrio proteoclasticus</name>
    <dbReference type="NCBI Taxonomy" id="43305"/>
    <lineage>
        <taxon>Bacteria</taxon>
        <taxon>Bacillati</taxon>
        <taxon>Bacillota</taxon>
        <taxon>Clostridia</taxon>
        <taxon>Lachnospirales</taxon>
        <taxon>Lachnospiraceae</taxon>
        <taxon>Butyrivibrio</taxon>
    </lineage>
</organism>
<evidence type="ECO:0000256" key="13">
    <source>
        <dbReference type="ARBA" id="ARBA00051661"/>
    </source>
</evidence>
<keyword evidence="4" id="KW-0004">4Fe-4S</keyword>
<dbReference type="PANTHER" id="PTHR11918">
    <property type="entry name" value="RADICAL SAM PROTEINS"/>
    <property type="match status" value="1"/>
</dbReference>
<dbReference type="GO" id="GO:0046872">
    <property type="term" value="F:metal ion binding"/>
    <property type="evidence" value="ECO:0007669"/>
    <property type="project" value="UniProtKB-KW"/>
</dbReference>
<dbReference type="InterPro" id="IPR013848">
    <property type="entry name" value="Methylthiotransferase_N"/>
</dbReference>
<dbReference type="GO" id="GO:0051539">
    <property type="term" value="F:4 iron, 4 sulfur cluster binding"/>
    <property type="evidence" value="ECO:0007669"/>
    <property type="project" value="UniProtKB-KW"/>
</dbReference>
<proteinExistence type="inferred from homology"/>
<comment type="cofactor">
    <cofactor evidence="1">
        <name>[4Fe-4S] cluster</name>
        <dbReference type="ChEBI" id="CHEBI:49883"/>
    </cofactor>
</comment>
<evidence type="ECO:0000256" key="5">
    <source>
        <dbReference type="ARBA" id="ARBA00022490"/>
    </source>
</evidence>
<evidence type="ECO:0000313" key="19">
    <source>
        <dbReference type="Proteomes" id="UP000182624"/>
    </source>
</evidence>
<protein>
    <recommendedName>
        <fullName evidence="15">Threonylcarbamoyladenosine tRNA methylthiotransferase MtaB</fullName>
        <ecNumber evidence="3">2.8.4.5</ecNumber>
    </recommendedName>
    <alternativeName>
        <fullName evidence="12">tRNA-t(6)A37 methylthiotransferase</fullName>
    </alternativeName>
</protein>
<dbReference type="InterPro" id="IPR006467">
    <property type="entry name" value="MiaB-like_bact"/>
</dbReference>
<evidence type="ECO:0000256" key="14">
    <source>
        <dbReference type="ARBA" id="ARBA00061574"/>
    </source>
</evidence>
<evidence type="ECO:0000256" key="3">
    <source>
        <dbReference type="ARBA" id="ARBA00013273"/>
    </source>
</evidence>
<evidence type="ECO:0000256" key="1">
    <source>
        <dbReference type="ARBA" id="ARBA00001966"/>
    </source>
</evidence>
<dbReference type="FunFam" id="3.80.30.20:FF:000001">
    <property type="entry name" value="tRNA-2-methylthio-N(6)-dimethylallyladenosine synthase 2"/>
    <property type="match status" value="1"/>
</dbReference>
<keyword evidence="10" id="KW-0408">Iron</keyword>
<dbReference type="PANTHER" id="PTHR11918:SF45">
    <property type="entry name" value="THREONYLCARBAMOYLADENOSINE TRNA METHYLTHIOTRANSFERASE"/>
    <property type="match status" value="1"/>
</dbReference>
<dbReference type="InterPro" id="IPR006638">
    <property type="entry name" value="Elp3/MiaA/NifB-like_rSAM"/>
</dbReference>
<sequence length="450" mass="51053">MQNNVNGLRIALHNLGCKVNSYEMDVMSQKLRENGAEIVPFDEKAEVYIINTCTVTNIADRKSRQMLHRAKKENPDAIVVAVGCYVETGIDGVNKDECIDLAVGNNKKSEIVDILNEFLEARNDTYDKTLNGHSIIDINNTHEYENMTLTQMPEHTRAYIKIQDGCNQFCSYCVIPYARGRVRSREMKDILAEIKGLVVSGCKEVVLTGIHTSSYGVDFGKPQLIELVEQIADIAGIERIRLSSLEPRIITEENAKRLAAVSKLCPHFHLSLQSGCDSVLKRMNRHYTAADFKESVKILRQVFDRPAITTDVIVGFPGETEEEFEECRKFVTDIDFYEMHVFKYSPRKGTVAAGMKEQLTDKEKTARSEILLHLTRKQAECYRNIFIGEKLSVLWEDEEEIKGRRYMIGHTDRYVRVAVPENEIEKYGAHSGEITTVSPSAFINADTLLI</sequence>
<dbReference type="InterPro" id="IPR020612">
    <property type="entry name" value="Methylthiotransferase_CS"/>
</dbReference>
<dbReference type="PROSITE" id="PS51918">
    <property type="entry name" value="RADICAL_SAM"/>
    <property type="match status" value="1"/>
</dbReference>
<dbReference type="InterPro" id="IPR038135">
    <property type="entry name" value="Methylthiotransferase_N_sf"/>
</dbReference>
<dbReference type="SFLD" id="SFLDS00029">
    <property type="entry name" value="Radical_SAM"/>
    <property type="match status" value="1"/>
</dbReference>
<dbReference type="PROSITE" id="PS01278">
    <property type="entry name" value="MTTASE_RADICAL"/>
    <property type="match status" value="1"/>
</dbReference>
<evidence type="ECO:0000313" key="18">
    <source>
        <dbReference type="EMBL" id="SFQ01395.1"/>
    </source>
</evidence>
<evidence type="ECO:0000256" key="10">
    <source>
        <dbReference type="ARBA" id="ARBA00023004"/>
    </source>
</evidence>
<evidence type="ECO:0000259" key="16">
    <source>
        <dbReference type="PROSITE" id="PS51449"/>
    </source>
</evidence>
<dbReference type="SUPFAM" id="SSF102114">
    <property type="entry name" value="Radical SAM enzymes"/>
    <property type="match status" value="1"/>
</dbReference>
<dbReference type="Gene3D" id="3.80.30.20">
    <property type="entry name" value="tm_1862 like domain"/>
    <property type="match status" value="1"/>
</dbReference>
<keyword evidence="19" id="KW-1185">Reference proteome</keyword>
<dbReference type="CDD" id="cd01335">
    <property type="entry name" value="Radical_SAM"/>
    <property type="match status" value="1"/>
</dbReference>
<evidence type="ECO:0000256" key="9">
    <source>
        <dbReference type="ARBA" id="ARBA00022723"/>
    </source>
</evidence>
<evidence type="ECO:0000256" key="2">
    <source>
        <dbReference type="ARBA" id="ARBA00002399"/>
    </source>
</evidence>
<comment type="similarity">
    <text evidence="14">Belongs to the methylthiotransferase family. MtaB subfamily.</text>
</comment>
<evidence type="ECO:0000256" key="4">
    <source>
        <dbReference type="ARBA" id="ARBA00022485"/>
    </source>
</evidence>
<dbReference type="Pfam" id="PF04055">
    <property type="entry name" value="Radical_SAM"/>
    <property type="match status" value="1"/>
</dbReference>
<dbReference type="SFLD" id="SFLDF00295">
    <property type="entry name" value="threonylcarbamoyladenosine_tRN"/>
    <property type="match status" value="1"/>
</dbReference>
<evidence type="ECO:0000256" key="6">
    <source>
        <dbReference type="ARBA" id="ARBA00022679"/>
    </source>
</evidence>
<evidence type="ECO:0000256" key="11">
    <source>
        <dbReference type="ARBA" id="ARBA00023014"/>
    </source>
</evidence>
<feature type="domain" description="Radical SAM core" evidence="17">
    <location>
        <begin position="152"/>
        <end position="383"/>
    </location>
</feature>
<keyword evidence="6 18" id="KW-0808">Transferase</keyword>
<dbReference type="InterPro" id="IPR023404">
    <property type="entry name" value="rSAM_horseshoe"/>
</dbReference>
<keyword evidence="5" id="KW-0963">Cytoplasm</keyword>
<dbReference type="InterPro" id="IPR034557">
    <property type="entry name" value="ThrcA_tRNA_MEthiotransferase"/>
</dbReference>
<dbReference type="OrthoDB" id="9805215at2"/>
<dbReference type="GO" id="GO:0035598">
    <property type="term" value="F:tRNA (N(6)-L-threonylcarbamoyladenosine(37)-C(2))-methylthiotransferase activity"/>
    <property type="evidence" value="ECO:0007669"/>
    <property type="project" value="UniProtKB-EC"/>
</dbReference>
<accession>A0A1I5V1M1</accession>
<evidence type="ECO:0000256" key="12">
    <source>
        <dbReference type="ARBA" id="ARBA00031213"/>
    </source>
</evidence>
<reference evidence="19" key="1">
    <citation type="submission" date="2016-10" db="EMBL/GenBank/DDBJ databases">
        <authorList>
            <person name="Varghese N."/>
            <person name="Submissions S."/>
        </authorList>
    </citation>
    <scope>NUCLEOTIDE SEQUENCE [LARGE SCALE GENOMIC DNA]</scope>
    <source>
        <strain evidence="19">P18</strain>
    </source>
</reference>
<dbReference type="InterPro" id="IPR058240">
    <property type="entry name" value="rSAM_sf"/>
</dbReference>
<dbReference type="EC" id="2.8.4.5" evidence="3"/>
<dbReference type="AlphaFoldDB" id="A0A1I5V1M1"/>
<keyword evidence="11" id="KW-0411">Iron-sulfur</keyword>
<dbReference type="RefSeq" id="WP_074888496.1">
    <property type="nucleotide sequence ID" value="NZ_FOXO01000015.1"/>
</dbReference>
<dbReference type="Gene3D" id="3.40.50.12160">
    <property type="entry name" value="Methylthiotransferase, N-terminal domain"/>
    <property type="match status" value="1"/>
</dbReference>
<dbReference type="PROSITE" id="PS51449">
    <property type="entry name" value="MTTASE_N"/>
    <property type="match status" value="1"/>
</dbReference>
<dbReference type="NCBIfam" id="TIGR01579">
    <property type="entry name" value="MiaB-like-C"/>
    <property type="match status" value="1"/>
</dbReference>
<comment type="catalytic activity">
    <reaction evidence="13">
        <text>N(6)-L-threonylcarbamoyladenosine(37) in tRNA + (sulfur carrier)-SH + AH2 + 2 S-adenosyl-L-methionine = 2-methylsulfanyl-N(6)-L-threonylcarbamoyladenosine(37) in tRNA + (sulfur carrier)-H + 5'-deoxyadenosine + L-methionine + A + S-adenosyl-L-homocysteine + 2 H(+)</text>
        <dbReference type="Rhea" id="RHEA:37075"/>
        <dbReference type="Rhea" id="RHEA-COMP:10163"/>
        <dbReference type="Rhea" id="RHEA-COMP:11092"/>
        <dbReference type="Rhea" id="RHEA-COMP:14737"/>
        <dbReference type="Rhea" id="RHEA-COMP:14739"/>
        <dbReference type="ChEBI" id="CHEBI:13193"/>
        <dbReference type="ChEBI" id="CHEBI:15378"/>
        <dbReference type="ChEBI" id="CHEBI:17319"/>
        <dbReference type="ChEBI" id="CHEBI:17499"/>
        <dbReference type="ChEBI" id="CHEBI:29917"/>
        <dbReference type="ChEBI" id="CHEBI:57844"/>
        <dbReference type="ChEBI" id="CHEBI:57856"/>
        <dbReference type="ChEBI" id="CHEBI:59789"/>
        <dbReference type="ChEBI" id="CHEBI:64428"/>
        <dbReference type="ChEBI" id="CHEBI:74418"/>
        <dbReference type="ChEBI" id="CHEBI:74420"/>
        <dbReference type="EC" id="2.8.4.5"/>
    </reaction>
</comment>
<dbReference type="Proteomes" id="UP000182624">
    <property type="component" value="Unassembled WGS sequence"/>
</dbReference>